<dbReference type="RefSeq" id="WP_111504329.1">
    <property type="nucleotide sequence ID" value="NZ_QKYN01000097.1"/>
</dbReference>
<accession>A0A2X0J6I9</accession>
<organism evidence="1 2">
    <name type="scientific">Streptacidiphilus pinicola</name>
    <dbReference type="NCBI Taxonomy" id="2219663"/>
    <lineage>
        <taxon>Bacteria</taxon>
        <taxon>Bacillati</taxon>
        <taxon>Actinomycetota</taxon>
        <taxon>Actinomycetes</taxon>
        <taxon>Kitasatosporales</taxon>
        <taxon>Streptomycetaceae</taxon>
        <taxon>Streptacidiphilus</taxon>
    </lineage>
</organism>
<dbReference type="Proteomes" id="UP000248889">
    <property type="component" value="Unassembled WGS sequence"/>
</dbReference>
<protein>
    <submittedName>
        <fullName evidence="1">Uncharacterized protein</fullName>
    </submittedName>
</protein>
<dbReference type="AlphaFoldDB" id="A0A2X0J6I9"/>
<keyword evidence="2" id="KW-1185">Reference proteome</keyword>
<evidence type="ECO:0000313" key="1">
    <source>
        <dbReference type="EMBL" id="RAG83038.1"/>
    </source>
</evidence>
<proteinExistence type="predicted"/>
<name>A0A2X0J6I9_9ACTN</name>
<comment type="caution">
    <text evidence="1">The sequence shown here is derived from an EMBL/GenBank/DDBJ whole genome shotgun (WGS) entry which is preliminary data.</text>
</comment>
<sequence length="500" mass="55500">MNSAGVENDLPEWTGRRLDFDGLRDRGPVVAQALDNQWLPPALLDTSRRQPGAGERRAVVGAEFNRALVNGDTLIVNRAYLLNNEAVYRHFLPDAPHEERRAFVELLRQEVIVPFLLHEEHPAQDPGFDIAADVRIAWRNLLTELPELSCVRFSWDRERNAERVAELFGGFGNGMLGLKEMEPHQLAKDLGIGRSEAEEFKRGVLTTLADWVDDDSHGPITRNAVYNRFITVPDTGVHERRLREGQFVVPLKQLVDLQYNMLLPKVADLVGLTPPASPPRSALQDAADEPDLEALGRMLRGIAVDTVVRQVDGPNSYGALSLPTLLRLRQEEAWKDYQDALKRIERLPFGPQGVPDADLLSGYARAVSTEHAKMLRVARRLVAPDRNMAGAMKRLGTSLVIESPGSLVLVLDSAGHTLHGMAADVAAKAGVLVVRLVMEEHGRRKAGLNNLDHSVTLVSFRLKNMRKQWEELLGAYGRSMAQAPTPEFGVRMADQQVAVV</sequence>
<dbReference type="OrthoDB" id="3322815at2"/>
<reference evidence="1 2" key="1">
    <citation type="submission" date="2018-06" db="EMBL/GenBank/DDBJ databases">
        <title>Streptacidiphilus pinicola sp. nov., isolated from pine grove soil.</title>
        <authorList>
            <person name="Roh S.G."/>
            <person name="Park S."/>
            <person name="Kim M.-K."/>
            <person name="Yun B.-R."/>
            <person name="Park J."/>
            <person name="Kim M.J."/>
            <person name="Kim Y.S."/>
            <person name="Kim S.B."/>
        </authorList>
    </citation>
    <scope>NUCLEOTIDE SEQUENCE [LARGE SCALE GENOMIC DNA]</scope>
    <source>
        <strain evidence="1 2">MMS16-CNU450</strain>
    </source>
</reference>
<dbReference type="EMBL" id="QKYN01000097">
    <property type="protein sequence ID" value="RAG83038.1"/>
    <property type="molecule type" value="Genomic_DNA"/>
</dbReference>
<gene>
    <name evidence="1" type="ORF">DN069_24515</name>
</gene>
<evidence type="ECO:0000313" key="2">
    <source>
        <dbReference type="Proteomes" id="UP000248889"/>
    </source>
</evidence>